<protein>
    <recommendedName>
        <fullName evidence="1">Reverse transcriptase domain-containing protein</fullName>
    </recommendedName>
</protein>
<dbReference type="OrthoDB" id="6932368at2759"/>
<evidence type="ECO:0000259" key="1">
    <source>
        <dbReference type="Pfam" id="PF00078"/>
    </source>
</evidence>
<dbReference type="CDD" id="cd01647">
    <property type="entry name" value="RT_LTR"/>
    <property type="match status" value="1"/>
</dbReference>
<gene>
    <name evidence="2" type="ORF">BSL78_09442</name>
</gene>
<dbReference type="Gene3D" id="3.30.70.270">
    <property type="match status" value="1"/>
</dbReference>
<feature type="domain" description="Reverse transcriptase" evidence="1">
    <location>
        <begin position="21"/>
        <end position="91"/>
    </location>
</feature>
<dbReference type="PANTHER" id="PTHR24559">
    <property type="entry name" value="TRANSPOSON TY3-I GAG-POL POLYPROTEIN"/>
    <property type="match status" value="1"/>
</dbReference>
<dbReference type="InterPro" id="IPR043128">
    <property type="entry name" value="Rev_trsase/Diguanyl_cyclase"/>
</dbReference>
<dbReference type="Pfam" id="PF00078">
    <property type="entry name" value="RVT_1"/>
    <property type="match status" value="1"/>
</dbReference>
<organism evidence="2 3">
    <name type="scientific">Stichopus japonicus</name>
    <name type="common">Sea cucumber</name>
    <dbReference type="NCBI Taxonomy" id="307972"/>
    <lineage>
        <taxon>Eukaryota</taxon>
        <taxon>Metazoa</taxon>
        <taxon>Echinodermata</taxon>
        <taxon>Eleutherozoa</taxon>
        <taxon>Echinozoa</taxon>
        <taxon>Holothuroidea</taxon>
        <taxon>Aspidochirotacea</taxon>
        <taxon>Aspidochirotida</taxon>
        <taxon>Stichopodidae</taxon>
        <taxon>Apostichopus</taxon>
    </lineage>
</organism>
<comment type="caution">
    <text evidence="2">The sequence shown here is derived from an EMBL/GenBank/DDBJ whole genome shotgun (WGS) entry which is preliminary data.</text>
</comment>
<evidence type="ECO:0000313" key="3">
    <source>
        <dbReference type="Proteomes" id="UP000230750"/>
    </source>
</evidence>
<dbReference type="AlphaFoldDB" id="A0A2G8L081"/>
<keyword evidence="3" id="KW-1185">Reference proteome</keyword>
<dbReference type="SUPFAM" id="SSF56672">
    <property type="entry name" value="DNA/RNA polymerases"/>
    <property type="match status" value="1"/>
</dbReference>
<dbReference type="InterPro" id="IPR053134">
    <property type="entry name" value="RNA-dir_DNA_polymerase"/>
</dbReference>
<dbReference type="Proteomes" id="UP000230750">
    <property type="component" value="Unassembled WGS sequence"/>
</dbReference>
<dbReference type="InterPro" id="IPR043502">
    <property type="entry name" value="DNA/RNA_pol_sf"/>
</dbReference>
<reference evidence="2 3" key="1">
    <citation type="journal article" date="2017" name="PLoS Biol.">
        <title>The sea cucumber genome provides insights into morphological evolution and visceral regeneration.</title>
        <authorList>
            <person name="Zhang X."/>
            <person name="Sun L."/>
            <person name="Yuan J."/>
            <person name="Sun Y."/>
            <person name="Gao Y."/>
            <person name="Zhang L."/>
            <person name="Li S."/>
            <person name="Dai H."/>
            <person name="Hamel J.F."/>
            <person name="Liu C."/>
            <person name="Yu Y."/>
            <person name="Liu S."/>
            <person name="Lin W."/>
            <person name="Guo K."/>
            <person name="Jin S."/>
            <person name="Xu P."/>
            <person name="Storey K.B."/>
            <person name="Huan P."/>
            <person name="Zhang T."/>
            <person name="Zhou Y."/>
            <person name="Zhang J."/>
            <person name="Lin C."/>
            <person name="Li X."/>
            <person name="Xing L."/>
            <person name="Huo D."/>
            <person name="Sun M."/>
            <person name="Wang L."/>
            <person name="Mercier A."/>
            <person name="Li F."/>
            <person name="Yang H."/>
            <person name="Xiang J."/>
        </authorList>
    </citation>
    <scope>NUCLEOTIDE SEQUENCE [LARGE SCALE GENOMIC DNA]</scope>
    <source>
        <strain evidence="2">Shaxun</strain>
        <tissue evidence="2">Muscle</tissue>
    </source>
</reference>
<dbReference type="PANTHER" id="PTHR24559:SF444">
    <property type="entry name" value="REVERSE TRANSCRIPTASE DOMAIN-CONTAINING PROTEIN"/>
    <property type="match status" value="1"/>
</dbReference>
<accession>A0A2G8L081</accession>
<sequence length="95" mass="10896">MIQLGIVRPSVSCWYSPFHMVPKKSGDWRPCGDYRTLNNSTMPDRYPISHIHDLTSSLHGQKCFSKLDLVRAYHQIPVEPDDVNKTSITTPFGMF</sequence>
<proteinExistence type="predicted"/>
<dbReference type="EMBL" id="MRZV01000277">
    <property type="protein sequence ID" value="PIK53676.1"/>
    <property type="molecule type" value="Genomic_DNA"/>
</dbReference>
<dbReference type="Gene3D" id="3.10.10.10">
    <property type="entry name" value="HIV Type 1 Reverse Transcriptase, subunit A, domain 1"/>
    <property type="match status" value="1"/>
</dbReference>
<dbReference type="InterPro" id="IPR000477">
    <property type="entry name" value="RT_dom"/>
</dbReference>
<evidence type="ECO:0000313" key="2">
    <source>
        <dbReference type="EMBL" id="PIK53676.1"/>
    </source>
</evidence>
<name>A0A2G8L081_STIJA</name>